<evidence type="ECO:0000256" key="1">
    <source>
        <dbReference type="ARBA" id="ARBA00023125"/>
    </source>
</evidence>
<dbReference type="PROSITE" id="PS50977">
    <property type="entry name" value="HTH_TETR_2"/>
    <property type="match status" value="1"/>
</dbReference>
<dbReference type="Pfam" id="PF17932">
    <property type="entry name" value="TetR_C_24"/>
    <property type="match status" value="1"/>
</dbReference>
<dbReference type="GO" id="GO:0003700">
    <property type="term" value="F:DNA-binding transcription factor activity"/>
    <property type="evidence" value="ECO:0007669"/>
    <property type="project" value="TreeGrafter"/>
</dbReference>
<feature type="domain" description="HTH tetR-type" evidence="3">
    <location>
        <begin position="22"/>
        <end position="82"/>
    </location>
</feature>
<gene>
    <name evidence="4" type="primary">kstR2_7</name>
    <name evidence="4" type="ORF">BN1051_02555</name>
</gene>
<organism evidence="4">
    <name type="scientific">Arthrobacter saudimassiliensis</name>
    <dbReference type="NCBI Taxonomy" id="1461584"/>
    <lineage>
        <taxon>Bacteria</taxon>
        <taxon>Bacillati</taxon>
        <taxon>Actinomycetota</taxon>
        <taxon>Actinomycetes</taxon>
        <taxon>Micrococcales</taxon>
        <taxon>Micrococcaceae</taxon>
        <taxon>Arthrobacter</taxon>
    </lineage>
</organism>
<reference evidence="4" key="1">
    <citation type="submission" date="2014-07" db="EMBL/GenBank/DDBJ databases">
        <authorList>
            <person name="Urmite Genomes Urmite Genomes"/>
        </authorList>
    </citation>
    <scope>NUCLEOTIDE SEQUENCE</scope>
    <source>
        <strain evidence="4">11W110_air</strain>
    </source>
</reference>
<feature type="DNA-binding region" description="H-T-H motif" evidence="2">
    <location>
        <begin position="45"/>
        <end position="64"/>
    </location>
</feature>
<dbReference type="EMBL" id="LN483071">
    <property type="protein sequence ID" value="CEA09188.1"/>
    <property type="molecule type" value="Genomic_DNA"/>
</dbReference>
<dbReference type="AlphaFoldDB" id="A0A078MPP2"/>
<proteinExistence type="predicted"/>
<evidence type="ECO:0000313" key="4">
    <source>
        <dbReference type="EMBL" id="CEA09188.1"/>
    </source>
</evidence>
<dbReference type="PANTHER" id="PTHR30055:SF237">
    <property type="entry name" value="TRANSCRIPTIONAL REPRESSOR MCE3R"/>
    <property type="match status" value="1"/>
</dbReference>
<accession>A0A078MPP2</accession>
<name>A0A078MPP2_9MICC</name>
<dbReference type="InterPro" id="IPR036271">
    <property type="entry name" value="Tet_transcr_reg_TetR-rel_C_sf"/>
</dbReference>
<dbReference type="InterPro" id="IPR009057">
    <property type="entry name" value="Homeodomain-like_sf"/>
</dbReference>
<keyword evidence="1 2" id="KW-0238">DNA-binding</keyword>
<dbReference type="Pfam" id="PF00440">
    <property type="entry name" value="TetR_N"/>
    <property type="match status" value="1"/>
</dbReference>
<dbReference type="PRINTS" id="PR00455">
    <property type="entry name" value="HTHTETR"/>
</dbReference>
<evidence type="ECO:0000256" key="2">
    <source>
        <dbReference type="PROSITE-ProRule" id="PRU00335"/>
    </source>
</evidence>
<dbReference type="PATRIC" id="fig|1461584.3.peg.2527"/>
<dbReference type="InterPro" id="IPR001647">
    <property type="entry name" value="HTH_TetR"/>
</dbReference>
<dbReference type="GO" id="GO:0000976">
    <property type="term" value="F:transcription cis-regulatory region binding"/>
    <property type="evidence" value="ECO:0007669"/>
    <property type="project" value="TreeGrafter"/>
</dbReference>
<sequence length="215" mass="22855">MNGTPESAGIAEPDGSWRRFDAAPLPPVLQAAQDCFGEHGYHGTTIREVAARAGLSVPGIYHHYPSKQALLVGIAQAAMAELYDRTLAAAEEAGADPVDRIRAVVESLVLFHAHRGPSAFIAASEIRSLDGDARAAHIAARDRQQRLLSDAVDDAAAAGRVGTPVPHEAMRAVTTMCTAVAQWYRLDGPLRPEELASTYVRFALDLLRIDGAGPA</sequence>
<dbReference type="PANTHER" id="PTHR30055">
    <property type="entry name" value="HTH-TYPE TRANSCRIPTIONAL REGULATOR RUTR"/>
    <property type="match status" value="1"/>
</dbReference>
<dbReference type="InterPro" id="IPR050109">
    <property type="entry name" value="HTH-type_TetR-like_transc_reg"/>
</dbReference>
<dbReference type="Gene3D" id="1.10.357.10">
    <property type="entry name" value="Tetracycline Repressor, domain 2"/>
    <property type="match status" value="1"/>
</dbReference>
<dbReference type="InterPro" id="IPR041490">
    <property type="entry name" value="KstR2_TetR_C"/>
</dbReference>
<dbReference type="SUPFAM" id="SSF48498">
    <property type="entry name" value="Tetracyclin repressor-like, C-terminal domain"/>
    <property type="match status" value="1"/>
</dbReference>
<evidence type="ECO:0000259" key="3">
    <source>
        <dbReference type="PROSITE" id="PS50977"/>
    </source>
</evidence>
<protein>
    <submittedName>
        <fullName evidence="4">HTH-type transcriptional repressor KstR2</fullName>
    </submittedName>
</protein>
<dbReference type="SUPFAM" id="SSF46689">
    <property type="entry name" value="Homeodomain-like"/>
    <property type="match status" value="1"/>
</dbReference>